<accession>A0A933L6K1</accession>
<keyword evidence="1" id="KW-1133">Transmembrane helix</keyword>
<feature type="transmembrane region" description="Helical" evidence="1">
    <location>
        <begin position="255"/>
        <end position="275"/>
    </location>
</feature>
<feature type="transmembrane region" description="Helical" evidence="1">
    <location>
        <begin position="117"/>
        <end position="134"/>
    </location>
</feature>
<keyword evidence="1" id="KW-0812">Transmembrane</keyword>
<feature type="transmembrane region" description="Helical" evidence="1">
    <location>
        <begin position="141"/>
        <end position="160"/>
    </location>
</feature>
<feature type="transmembrane region" description="Helical" evidence="1">
    <location>
        <begin position="24"/>
        <end position="43"/>
    </location>
</feature>
<feature type="transmembrane region" description="Helical" evidence="1">
    <location>
        <begin position="86"/>
        <end position="105"/>
    </location>
</feature>
<organism evidence="3 4">
    <name type="scientific">Devosia nanyangense</name>
    <dbReference type="NCBI Taxonomy" id="1228055"/>
    <lineage>
        <taxon>Bacteria</taxon>
        <taxon>Pseudomonadati</taxon>
        <taxon>Pseudomonadota</taxon>
        <taxon>Alphaproteobacteria</taxon>
        <taxon>Hyphomicrobiales</taxon>
        <taxon>Devosiaceae</taxon>
        <taxon>Devosia</taxon>
    </lineage>
</organism>
<dbReference type="Pfam" id="PF00892">
    <property type="entry name" value="EamA"/>
    <property type="match status" value="2"/>
</dbReference>
<dbReference type="EMBL" id="JACRAF010000049">
    <property type="protein sequence ID" value="MBI4923260.1"/>
    <property type="molecule type" value="Genomic_DNA"/>
</dbReference>
<dbReference type="PANTHER" id="PTHR22911:SF103">
    <property type="entry name" value="BLR2811 PROTEIN"/>
    <property type="match status" value="1"/>
</dbReference>
<evidence type="ECO:0000259" key="2">
    <source>
        <dbReference type="Pfam" id="PF00892"/>
    </source>
</evidence>
<dbReference type="GO" id="GO:0016020">
    <property type="term" value="C:membrane"/>
    <property type="evidence" value="ECO:0007669"/>
    <property type="project" value="InterPro"/>
</dbReference>
<comment type="caution">
    <text evidence="3">The sequence shown here is derived from an EMBL/GenBank/DDBJ whole genome shotgun (WGS) entry which is preliminary data.</text>
</comment>
<evidence type="ECO:0000313" key="4">
    <source>
        <dbReference type="Proteomes" id="UP000782610"/>
    </source>
</evidence>
<feature type="domain" description="EamA" evidence="2">
    <location>
        <begin position="167"/>
        <end position="297"/>
    </location>
</feature>
<feature type="transmembrane region" description="Helical" evidence="1">
    <location>
        <begin position="281"/>
        <end position="299"/>
    </location>
</feature>
<dbReference type="PANTHER" id="PTHR22911">
    <property type="entry name" value="ACYL-MALONYL CONDENSING ENZYME-RELATED"/>
    <property type="match status" value="1"/>
</dbReference>
<dbReference type="InterPro" id="IPR037185">
    <property type="entry name" value="EmrE-like"/>
</dbReference>
<sequence length="314" mass="33109">MTTTIAAAEPEAPAPLSLISSRPLLGVLLLAGATLLFACNDAANKYLLTDYNVPLVAAVRYIVHAILMLAILGPRRGRELVTTQRTGLVIVRALCLVVATLFFGLALQRMPVAETTSIVYLSPILVVLLARPLLGESIGAVGWIAAVVGFAGMLLIVRPGGGLDPLGVGFVLCNVGVTVAYYLLSRVLARSERTLALLFYSALVGAICFSIVLPWNLTGKAPDPIQIALFLSLGVTAGLGHYFFTAAYRFAEASVLAPVTYLHLLWAGLLGWLVFGHVPEGLTIIGMVVVAASGVLVAMRTAWRKPAEPAPAVN</sequence>
<feature type="transmembrane region" description="Helical" evidence="1">
    <location>
        <begin position="166"/>
        <end position="184"/>
    </location>
</feature>
<dbReference type="SUPFAM" id="SSF103481">
    <property type="entry name" value="Multidrug resistance efflux transporter EmrE"/>
    <property type="match status" value="2"/>
</dbReference>
<feature type="transmembrane region" description="Helical" evidence="1">
    <location>
        <begin position="196"/>
        <end position="215"/>
    </location>
</feature>
<dbReference type="AlphaFoldDB" id="A0A933L6K1"/>
<dbReference type="InterPro" id="IPR000620">
    <property type="entry name" value="EamA_dom"/>
</dbReference>
<keyword evidence="1" id="KW-0472">Membrane</keyword>
<reference evidence="3" key="1">
    <citation type="submission" date="2020-07" db="EMBL/GenBank/DDBJ databases">
        <title>Huge and variable diversity of episymbiotic CPR bacteria and DPANN archaea in groundwater ecosystems.</title>
        <authorList>
            <person name="He C.Y."/>
            <person name="Keren R."/>
            <person name="Whittaker M."/>
            <person name="Farag I.F."/>
            <person name="Doudna J."/>
            <person name="Cate J.H.D."/>
            <person name="Banfield J.F."/>
        </authorList>
    </citation>
    <scope>NUCLEOTIDE SEQUENCE</scope>
    <source>
        <strain evidence="3">NC_groundwater_1586_Pr3_B-0.1um_66_15</strain>
    </source>
</reference>
<feature type="transmembrane region" description="Helical" evidence="1">
    <location>
        <begin position="227"/>
        <end position="248"/>
    </location>
</feature>
<dbReference type="Proteomes" id="UP000782610">
    <property type="component" value="Unassembled WGS sequence"/>
</dbReference>
<gene>
    <name evidence="3" type="ORF">HY834_16080</name>
</gene>
<feature type="transmembrane region" description="Helical" evidence="1">
    <location>
        <begin position="55"/>
        <end position="74"/>
    </location>
</feature>
<proteinExistence type="predicted"/>
<evidence type="ECO:0000313" key="3">
    <source>
        <dbReference type="EMBL" id="MBI4923260.1"/>
    </source>
</evidence>
<evidence type="ECO:0000256" key="1">
    <source>
        <dbReference type="SAM" id="Phobius"/>
    </source>
</evidence>
<feature type="domain" description="EamA" evidence="2">
    <location>
        <begin position="25"/>
        <end position="157"/>
    </location>
</feature>
<protein>
    <submittedName>
        <fullName evidence="3">DMT family transporter</fullName>
    </submittedName>
</protein>
<name>A0A933L6K1_9HYPH</name>